<sequence>MTTSLILKNTPKPALPALENATVAHFAWSDIIEETHVDPEILLSRPNSDKTPIYACPEGAGPNAEDCPHTIEEWTHTVDGKGEVSIDKRSCTSVTKACCQAVVCAPSNNSVHLGTGDVTGRMWSPLTIRCILQGRGGVWIDGVGSLYIQMLRPRNDRCLA</sequence>
<reference evidence="2" key="1">
    <citation type="submission" date="2018-12" db="EMBL/GenBank/DDBJ databases">
        <title>The complete genome of Metarhizium rileyi, a key fungal pathogen of Lepidoptera.</title>
        <authorList>
            <person name="Binneck E."/>
            <person name="Lastra C.C.L."/>
            <person name="Sosa-Gomez D.R."/>
        </authorList>
    </citation>
    <scope>NUCLEOTIDE SEQUENCE [LARGE SCALE GENOMIC DNA]</scope>
    <source>
        <strain evidence="2">Cep018-CH2</strain>
    </source>
</reference>
<proteinExistence type="predicted"/>
<gene>
    <name evidence="1" type="ORF">ED733_003653</name>
</gene>
<organism evidence="1 2">
    <name type="scientific">Metarhizium rileyi (strain RCEF 4871)</name>
    <name type="common">Nomuraea rileyi</name>
    <dbReference type="NCBI Taxonomy" id="1649241"/>
    <lineage>
        <taxon>Eukaryota</taxon>
        <taxon>Fungi</taxon>
        <taxon>Dikarya</taxon>
        <taxon>Ascomycota</taxon>
        <taxon>Pezizomycotina</taxon>
        <taxon>Sordariomycetes</taxon>
        <taxon>Hypocreomycetidae</taxon>
        <taxon>Hypocreales</taxon>
        <taxon>Clavicipitaceae</taxon>
        <taxon>Metarhizium</taxon>
    </lineage>
</organism>
<dbReference type="Proteomes" id="UP000317257">
    <property type="component" value="Unassembled WGS sequence"/>
</dbReference>
<accession>A0A5C6GAT1</accession>
<evidence type="ECO:0000313" key="2">
    <source>
        <dbReference type="Proteomes" id="UP000317257"/>
    </source>
</evidence>
<dbReference type="EMBL" id="SBHS01000018">
    <property type="protein sequence ID" value="TWU73411.1"/>
    <property type="molecule type" value="Genomic_DNA"/>
</dbReference>
<dbReference type="AlphaFoldDB" id="A0A5C6GAT1"/>
<evidence type="ECO:0000313" key="1">
    <source>
        <dbReference type="EMBL" id="TWU73411.1"/>
    </source>
</evidence>
<name>A0A5C6GAT1_METRR</name>
<comment type="caution">
    <text evidence="1">The sequence shown here is derived from an EMBL/GenBank/DDBJ whole genome shotgun (WGS) entry which is preliminary data.</text>
</comment>
<protein>
    <submittedName>
        <fullName evidence="1">Uncharacterized protein</fullName>
    </submittedName>
</protein>